<dbReference type="EMBL" id="CAJNNW010034179">
    <property type="protein sequence ID" value="CAE8721864.1"/>
    <property type="molecule type" value="Genomic_DNA"/>
</dbReference>
<feature type="coiled-coil region" evidence="1">
    <location>
        <begin position="1448"/>
        <end position="1494"/>
    </location>
</feature>
<feature type="coiled-coil region" evidence="1">
    <location>
        <begin position="795"/>
        <end position="849"/>
    </location>
</feature>
<gene>
    <name evidence="3" type="ORF">PGLA2088_LOCUS42178</name>
</gene>
<feature type="region of interest" description="Disordered" evidence="2">
    <location>
        <begin position="1"/>
        <end position="57"/>
    </location>
</feature>
<feature type="compositionally biased region" description="Low complexity" evidence="2">
    <location>
        <begin position="13"/>
        <end position="32"/>
    </location>
</feature>
<proteinExistence type="predicted"/>
<evidence type="ECO:0000313" key="3">
    <source>
        <dbReference type="EMBL" id="CAE8721864.1"/>
    </source>
</evidence>
<protein>
    <submittedName>
        <fullName evidence="3">Uncharacterized protein</fullName>
    </submittedName>
</protein>
<evidence type="ECO:0000313" key="4">
    <source>
        <dbReference type="Proteomes" id="UP000626109"/>
    </source>
</evidence>
<feature type="coiled-coil region" evidence="1">
    <location>
        <begin position="246"/>
        <end position="308"/>
    </location>
</feature>
<feature type="coiled-coil region" evidence="1">
    <location>
        <begin position="426"/>
        <end position="453"/>
    </location>
</feature>
<dbReference type="Proteomes" id="UP000626109">
    <property type="component" value="Unassembled WGS sequence"/>
</dbReference>
<feature type="compositionally biased region" description="Polar residues" evidence="2">
    <location>
        <begin position="1"/>
        <end position="11"/>
    </location>
</feature>
<feature type="coiled-coil region" evidence="1">
    <location>
        <begin position="1556"/>
        <end position="1598"/>
    </location>
</feature>
<reference evidence="3" key="1">
    <citation type="submission" date="2021-02" db="EMBL/GenBank/DDBJ databases">
        <authorList>
            <person name="Dougan E. K."/>
            <person name="Rhodes N."/>
            <person name="Thang M."/>
            <person name="Chan C."/>
        </authorList>
    </citation>
    <scope>NUCLEOTIDE SEQUENCE</scope>
</reference>
<keyword evidence="1" id="KW-0175">Coiled coil</keyword>
<comment type="caution">
    <text evidence="3">The sequence shown here is derived from an EMBL/GenBank/DDBJ whole genome shotgun (WGS) entry which is preliminary data.</text>
</comment>
<evidence type="ECO:0000256" key="1">
    <source>
        <dbReference type="SAM" id="Coils"/>
    </source>
</evidence>
<sequence length="2022" mass="215817">MQSALRPQQGIQARPGIPAARPAAPAARPSAASMQNRPTTVAAGSAGVKRPGSPAPAAQAFKKPMLSIPASAIAVIGSKETPKFTVTSSSKKDDIGIQTLVGDYADRGANHGKRFYQKVQKIPGHEDIKVFLYYWDQRDGADFSGWWFGDQVGGTQVWARNASAAPSPLRVGWKVPWDAPTSQPGLLFVDPYKAPAAAAVATPVTSPANSRTASPGGLIKPAVSTPGKGGLIKPVVSTPANTATSAAGLQARLQKATAQVTQAEKATNDAVSKSKATLSAASPTQAAVTQLQQSLTKQQVALQECQKNLTLDISEARKGGVPAVSSITELSKLSQKIRTSQASLTAELNKVRIQMTKPVQPVQTAAQQADVKKKEEADTKNLDESLPAATELAAAIEESVKAIVDMADPIVADPPDQDSAELKTAFDEIESASKDAETRIAEARQQITQKLQAARNYAPETRKTALDAFSRLQVQLAEVQKKLAPFKTFRKDFQSRVQAKKSLAELADKLSSAELEVEKAAMMSSVSDGGQMADEDIASTDKAVTAAQAEIGAAVRTIEQKLRGAQGAMKDELMQLKDRAAVLRKKAESVTAGTQGQRSALAAKKMLTEGAEKVVAAEEAVALCQDAEMPFLKGIEVLPAEESSKALAECDAAAVKADSAINHARSFFRLKLGDSKSFSKDLATTTTEELNQLSARVEASGKKVADFKKETAERKLTAAMAEVINAIRVAELKVKAYSEVAKIFSEDLASVTVEALREAMGRTSSVESEANAALQEAKKEVALKQKTAKSPDATMQKLQARLTTVQQDLAKHRTAAANGDKLIKGKALLPLEEEKLKVAEDEVDKVEQLAAPAEASGGDLSDEDMQKVGDAMVAAQEAVKAVSKSLELQLAGAVPGLKAALQKLADRSKKAQEKLDKAGSTSKDQREKMLGDAYVREGKRKTEQVEAAVEKVNNAELPFLKGIEVLPLAESTATISESEKASQVLAAAVTEARNYIASKSIEVKKLFVGEKSKPMVDELAQFTAKINAASTKLTQFRKDTEARKKTAQLQEAGEKITDADASVAKAAEEAAPLAGEEAAAWTAEEAVVACQKDLLDSVRILMVARQKDAQGVASLTETIKKLRGGLSEGGATVKSAQDLLDSVRILMVARQKDAQGVASLTETIKKLQARVSTANLSLVKSKKLVTDLDQKFVAQRVLVEATEIVNGLDAEVKAAEAACAPLLEKGGEEFLVSNSIQTLAAALRRHMQEKSVGVDVLFSEACGDKKVKAIAHQDFVAYLTKLPDAIGHPEVSFTEERKAAIVKHLDPEAVGKIGLAEFKGIFVHRYECVTGISLTDVLKVSDSKTVGKVEPKELLENIGEPSKDETTGVERVEVKVLGSGSTGFVTMKGNQGTVYIKLFSRFPAFCTEMDKAVEERLRSIRKSIAIVDSKSRELNIVSAAPADKKAELGKLRSKAQAQAVALEQLKKNILTAKRDFAKKEVDEKNAHIEAKEKKEAEAFTAVAAVEVEACEVDAKKVEDAAAPLVSLQVADVQSFATPAALQQQVEKLSTAALASIAKARAIIKEQQEKIQKATSGPEMRAKKDLQSLTNRVQAAAAKSSLAFQAVNKACKTIVDGKYALASAVLRKEISEKGLTVEKLFSEIAGKGKDRISEQAFCKHLTSVGSLVVNAEQAMLICRRIELDGIGKRRFASFVQLYFIAMNLVMKAIAVTSEFDISKATTLRKVDLQEVIEVLEGPLTDEKLGLTRIRGKSLLDSAEGWITVKGNQGTPFLKETEKPFYTVAGTDEVPLSADATKTAVGSTPLRSLKLGEVMELIAGPKKESFANGLRARGKASSDGAMGWFTVRDKLGKAFVEADLKLYTCVSAVAMTSAFEIKSDIVKKLSVGDTLTLEEGPAEEPSAGVTRIKGKTSKDGVVGWITVKGNAGTVYAENIAKQYTVLRAMPLQKALGSAASPTFRQLEVGEVLQVLEGPKDEVHQPELRAKVRAVSDGTEGWANATEDGAVGWVSVRDASGKKLLIDCM</sequence>
<organism evidence="3 4">
    <name type="scientific">Polarella glacialis</name>
    <name type="common">Dinoflagellate</name>
    <dbReference type="NCBI Taxonomy" id="89957"/>
    <lineage>
        <taxon>Eukaryota</taxon>
        <taxon>Sar</taxon>
        <taxon>Alveolata</taxon>
        <taxon>Dinophyceae</taxon>
        <taxon>Suessiales</taxon>
        <taxon>Suessiaceae</taxon>
        <taxon>Polarella</taxon>
    </lineage>
</organism>
<evidence type="ECO:0000256" key="2">
    <source>
        <dbReference type="SAM" id="MobiDB-lite"/>
    </source>
</evidence>
<name>A0A813L8T4_POLGL</name>
<accession>A0A813L8T4</accession>
<feature type="coiled-coil region" evidence="1">
    <location>
        <begin position="496"/>
        <end position="523"/>
    </location>
</feature>